<name>A0A9W6NMK6_9ACTN</name>
<dbReference type="SUPFAM" id="SSF52540">
    <property type="entry name" value="P-loop containing nucleoside triphosphate hydrolases"/>
    <property type="match status" value="1"/>
</dbReference>
<sequence length="504" mass="53698">MGYAKVRSVALHGVAGEVIVVEADVAPGLPSLVVSGLPDAALSEARDRVRAAVHNSGAHWPQARITVNLRPAHVRKHGSGFDTAVAIAVLAAGADLPIARLGNAVVLGELGLDGTVRPVRGVLPAVLAASRAGYGFALVPLENVNEARLVTDIDVRATDSLGRIIGYLYETQDLLDPDPEPRPMEAAALDLADVLGQERGRRVIELAAAGRHHVAMFGPPGAGKTMLAARLPGVLPPLDDKESIEVTALHSIAGNLAPDGTLIRRAPIQAPHHTASVTALVGGGPGFARPGAISLAHHGVLFLDECAEFSAGVLDALRQPLEEGKVRLRRSYGETVYPARAQLVMAANPCPCARPGGRQMCHCPSIVRRRYQARLSGPLMDRVDLQVDLDPVRSAALLTTETVEPSSVIAERVLDAREAAGARWGKHANSNGEVPASLLRDNRFRLSRHVLHPLTIEMDRGRLSARGFERSIRVAWTIADLEGRTQPDVAHVREALELRSRTVQ</sequence>
<dbReference type="SUPFAM" id="SSF54211">
    <property type="entry name" value="Ribosomal protein S5 domain 2-like"/>
    <property type="match status" value="1"/>
</dbReference>
<reference evidence="3" key="2">
    <citation type="submission" date="2023-01" db="EMBL/GenBank/DDBJ databases">
        <authorList>
            <person name="Sun Q."/>
            <person name="Evtushenko L."/>
        </authorList>
    </citation>
    <scope>NUCLEOTIDE SEQUENCE</scope>
    <source>
        <strain evidence="3">VKM Ac-1321</strain>
    </source>
</reference>
<comment type="similarity">
    <text evidence="1">Belongs to the Mg-chelatase subunits D/I family. ComM subfamily.</text>
</comment>
<evidence type="ECO:0000256" key="1">
    <source>
        <dbReference type="ARBA" id="ARBA00006354"/>
    </source>
</evidence>
<dbReference type="Proteomes" id="UP001143480">
    <property type="component" value="Unassembled WGS sequence"/>
</dbReference>
<dbReference type="Gene3D" id="3.40.50.300">
    <property type="entry name" value="P-loop containing nucleotide triphosphate hydrolases"/>
    <property type="match status" value="1"/>
</dbReference>
<dbReference type="PANTHER" id="PTHR32039">
    <property type="entry name" value="MAGNESIUM-CHELATASE SUBUNIT CHLI"/>
    <property type="match status" value="1"/>
</dbReference>
<dbReference type="SMART" id="SM00382">
    <property type="entry name" value="AAA"/>
    <property type="match status" value="1"/>
</dbReference>
<protein>
    <recommendedName>
        <fullName evidence="2">AAA+ ATPase domain-containing protein</fullName>
    </recommendedName>
</protein>
<dbReference type="InterPro" id="IPR003593">
    <property type="entry name" value="AAA+_ATPase"/>
</dbReference>
<evidence type="ECO:0000313" key="3">
    <source>
        <dbReference type="EMBL" id="GLL02052.1"/>
    </source>
</evidence>
<evidence type="ECO:0000313" key="4">
    <source>
        <dbReference type="Proteomes" id="UP001143480"/>
    </source>
</evidence>
<dbReference type="InterPro" id="IPR014721">
    <property type="entry name" value="Ribsml_uS5_D2-typ_fold_subgr"/>
</dbReference>
<dbReference type="InterPro" id="IPR000523">
    <property type="entry name" value="Mg_chelatse_chII-like_cat_dom"/>
</dbReference>
<dbReference type="InterPro" id="IPR027417">
    <property type="entry name" value="P-loop_NTPase"/>
</dbReference>
<keyword evidence="4" id="KW-1185">Reference proteome</keyword>
<dbReference type="InterPro" id="IPR025158">
    <property type="entry name" value="Mg_chelat-rel_C"/>
</dbReference>
<dbReference type="PANTHER" id="PTHR32039:SF7">
    <property type="entry name" value="COMPETENCE PROTEIN COMM"/>
    <property type="match status" value="1"/>
</dbReference>
<dbReference type="AlphaFoldDB" id="A0A9W6NMK6"/>
<dbReference type="InterPro" id="IPR045006">
    <property type="entry name" value="CHLI-like"/>
</dbReference>
<dbReference type="GO" id="GO:0005524">
    <property type="term" value="F:ATP binding"/>
    <property type="evidence" value="ECO:0007669"/>
    <property type="project" value="InterPro"/>
</dbReference>
<dbReference type="NCBIfam" id="TIGR00368">
    <property type="entry name" value="YifB family Mg chelatase-like AAA ATPase"/>
    <property type="match status" value="1"/>
</dbReference>
<comment type="caution">
    <text evidence="3">The sequence shown here is derived from an EMBL/GenBank/DDBJ whole genome shotgun (WGS) entry which is preliminary data.</text>
</comment>
<dbReference type="Pfam" id="PF13335">
    <property type="entry name" value="Mg_chelatase_C"/>
    <property type="match status" value="1"/>
</dbReference>
<dbReference type="InterPro" id="IPR020568">
    <property type="entry name" value="Ribosomal_Su5_D2-typ_SF"/>
</dbReference>
<gene>
    <name evidence="3" type="ORF">GCM10017581_037940</name>
</gene>
<dbReference type="RefSeq" id="WP_261963234.1">
    <property type="nucleotide sequence ID" value="NZ_BAAAXA010000003.1"/>
</dbReference>
<feature type="domain" description="AAA+ ATPase" evidence="2">
    <location>
        <begin position="210"/>
        <end position="393"/>
    </location>
</feature>
<accession>A0A9W6NMK6</accession>
<proteinExistence type="inferred from homology"/>
<dbReference type="Gene3D" id="3.30.230.10">
    <property type="match status" value="1"/>
</dbReference>
<dbReference type="Pfam" id="PF13541">
    <property type="entry name" value="ChlI"/>
    <property type="match status" value="1"/>
</dbReference>
<reference evidence="3" key="1">
    <citation type="journal article" date="2014" name="Int. J. Syst. Evol. Microbiol.">
        <title>Complete genome sequence of Corynebacterium casei LMG S-19264T (=DSM 44701T), isolated from a smear-ripened cheese.</title>
        <authorList>
            <consortium name="US DOE Joint Genome Institute (JGI-PGF)"/>
            <person name="Walter F."/>
            <person name="Albersmeier A."/>
            <person name="Kalinowski J."/>
            <person name="Ruckert C."/>
        </authorList>
    </citation>
    <scope>NUCLEOTIDE SEQUENCE</scope>
    <source>
        <strain evidence="3">VKM Ac-1321</strain>
    </source>
</reference>
<dbReference type="Pfam" id="PF01078">
    <property type="entry name" value="Mg_chelatase"/>
    <property type="match status" value="1"/>
</dbReference>
<evidence type="ECO:0000259" key="2">
    <source>
        <dbReference type="SMART" id="SM00382"/>
    </source>
</evidence>
<organism evidence="3 4">
    <name type="scientific">Dactylosporangium matsuzakiense</name>
    <dbReference type="NCBI Taxonomy" id="53360"/>
    <lineage>
        <taxon>Bacteria</taxon>
        <taxon>Bacillati</taxon>
        <taxon>Actinomycetota</taxon>
        <taxon>Actinomycetes</taxon>
        <taxon>Micromonosporales</taxon>
        <taxon>Micromonosporaceae</taxon>
        <taxon>Dactylosporangium</taxon>
    </lineage>
</organism>
<dbReference type="EMBL" id="BSFP01000020">
    <property type="protein sequence ID" value="GLL02052.1"/>
    <property type="molecule type" value="Genomic_DNA"/>
</dbReference>
<dbReference type="InterPro" id="IPR004482">
    <property type="entry name" value="Mg_chelat-rel"/>
</dbReference>